<keyword evidence="12" id="KW-1185">Reference proteome</keyword>
<evidence type="ECO:0000256" key="4">
    <source>
        <dbReference type="ARBA" id="ARBA00023040"/>
    </source>
</evidence>
<keyword evidence="2 9" id="KW-0812">Transmembrane</keyword>
<name>A0AAN9BBS7_9CAEN</name>
<organism evidence="11 12">
    <name type="scientific">Littorina saxatilis</name>
    <dbReference type="NCBI Taxonomy" id="31220"/>
    <lineage>
        <taxon>Eukaryota</taxon>
        <taxon>Metazoa</taxon>
        <taxon>Spiralia</taxon>
        <taxon>Lophotrochozoa</taxon>
        <taxon>Mollusca</taxon>
        <taxon>Gastropoda</taxon>
        <taxon>Caenogastropoda</taxon>
        <taxon>Littorinimorpha</taxon>
        <taxon>Littorinoidea</taxon>
        <taxon>Littorinidae</taxon>
        <taxon>Littorina</taxon>
    </lineage>
</organism>
<feature type="transmembrane region" description="Helical" evidence="9">
    <location>
        <begin position="64"/>
        <end position="88"/>
    </location>
</feature>
<keyword evidence="7" id="KW-0807">Transducer</keyword>
<dbReference type="PANTHER" id="PTHR24238:SF47">
    <property type="entry name" value="ECDYSTEROIDS_DOPAMINE RECEPTOR-RELATED"/>
    <property type="match status" value="1"/>
</dbReference>
<dbReference type="InterPro" id="IPR017452">
    <property type="entry name" value="GPCR_Rhodpsn_7TM"/>
</dbReference>
<evidence type="ECO:0000256" key="5">
    <source>
        <dbReference type="ARBA" id="ARBA00023136"/>
    </source>
</evidence>
<dbReference type="SUPFAM" id="SSF81321">
    <property type="entry name" value="Family A G protein-coupled receptor-like"/>
    <property type="match status" value="1"/>
</dbReference>
<sequence>MENVSKVNKDRNTFLHKKNLELISALAPTIAYTVVLMVIGLVGNAVVFLVYYRRFKPSVTRTYILAMSVCDFMTNVLVLPAGVVRLSFYYTFEAAWFCQLILTVTSLIVVYAGFLLLAVAVGRYRVICRPTLTRNPSKEAYVALAVCGAVSVVLTVPSTLSHGARTVEVAGTNITGTTCWVSDSYTDSTFLDAFNAVMAVLVVGCSLAMLTLYALIARRLWLHKKYNVAVGGVGGKKNAGKKSGSDDMSKAVRLQRIRSLKDQPINETSESSDNLESTATTTSYQDESAASAKNSTKNYASQASTASETPTMSTKRASLPAPKVKKIPARTTLMLFVLTAVFVLNYLPQAIVHTVFQQGIDMPLALEPWALNLFHIGLKSYYINSAINCVIYCFCSARFRHECRNLFRDVTK</sequence>
<evidence type="ECO:0000256" key="6">
    <source>
        <dbReference type="ARBA" id="ARBA00023170"/>
    </source>
</evidence>
<proteinExistence type="predicted"/>
<evidence type="ECO:0000256" key="2">
    <source>
        <dbReference type="ARBA" id="ARBA00022692"/>
    </source>
</evidence>
<feature type="transmembrane region" description="Helical" evidence="9">
    <location>
        <begin position="140"/>
        <end position="160"/>
    </location>
</feature>
<dbReference type="Pfam" id="PF00001">
    <property type="entry name" value="7tm_1"/>
    <property type="match status" value="1"/>
</dbReference>
<dbReference type="EMBL" id="JBAMIC010000010">
    <property type="protein sequence ID" value="KAK7102552.1"/>
    <property type="molecule type" value="Genomic_DNA"/>
</dbReference>
<dbReference type="PANTHER" id="PTHR24238">
    <property type="entry name" value="G-PROTEIN COUPLED RECEPTOR"/>
    <property type="match status" value="1"/>
</dbReference>
<evidence type="ECO:0000256" key="9">
    <source>
        <dbReference type="SAM" id="Phobius"/>
    </source>
</evidence>
<evidence type="ECO:0000259" key="10">
    <source>
        <dbReference type="PROSITE" id="PS50262"/>
    </source>
</evidence>
<feature type="region of interest" description="Disordered" evidence="8">
    <location>
        <begin position="262"/>
        <end position="317"/>
    </location>
</feature>
<dbReference type="GO" id="GO:0016020">
    <property type="term" value="C:membrane"/>
    <property type="evidence" value="ECO:0007669"/>
    <property type="project" value="UniProtKB-SubCell"/>
</dbReference>
<keyword evidence="4" id="KW-0297">G-protein coupled receptor</keyword>
<dbReference type="GO" id="GO:0004930">
    <property type="term" value="F:G protein-coupled receptor activity"/>
    <property type="evidence" value="ECO:0007669"/>
    <property type="project" value="UniProtKB-KW"/>
</dbReference>
<dbReference type="PRINTS" id="PR00237">
    <property type="entry name" value="GPCRRHODOPSN"/>
</dbReference>
<dbReference type="PROSITE" id="PS50262">
    <property type="entry name" value="G_PROTEIN_RECEP_F1_2"/>
    <property type="match status" value="1"/>
</dbReference>
<protein>
    <recommendedName>
        <fullName evidence="10">G-protein coupled receptors family 1 profile domain-containing protein</fullName>
    </recommendedName>
</protein>
<dbReference type="AlphaFoldDB" id="A0AAN9BBS7"/>
<dbReference type="Gene3D" id="1.20.1070.10">
    <property type="entry name" value="Rhodopsin 7-helix transmembrane proteins"/>
    <property type="match status" value="1"/>
</dbReference>
<keyword evidence="6" id="KW-0675">Receptor</keyword>
<comment type="caution">
    <text evidence="11">The sequence shown here is derived from an EMBL/GenBank/DDBJ whole genome shotgun (WGS) entry which is preliminary data.</text>
</comment>
<keyword evidence="5 9" id="KW-0472">Membrane</keyword>
<gene>
    <name evidence="11" type="ORF">V1264_020752</name>
</gene>
<reference evidence="11 12" key="1">
    <citation type="submission" date="2024-02" db="EMBL/GenBank/DDBJ databases">
        <title>Chromosome-scale genome assembly of the rough periwinkle Littorina saxatilis.</title>
        <authorList>
            <person name="De Jode A."/>
            <person name="Faria R."/>
            <person name="Formenti G."/>
            <person name="Sims Y."/>
            <person name="Smith T.P."/>
            <person name="Tracey A."/>
            <person name="Wood J.M.D."/>
            <person name="Zagrodzka Z.B."/>
            <person name="Johannesson K."/>
            <person name="Butlin R.K."/>
            <person name="Leder E.H."/>
        </authorList>
    </citation>
    <scope>NUCLEOTIDE SEQUENCE [LARGE SCALE GENOMIC DNA]</scope>
    <source>
        <strain evidence="11">Snail1</strain>
        <tissue evidence="11">Muscle</tissue>
    </source>
</reference>
<feature type="domain" description="G-protein coupled receptors family 1 profile" evidence="10">
    <location>
        <begin position="43"/>
        <end position="392"/>
    </location>
</feature>
<feature type="transmembrane region" description="Helical" evidence="9">
    <location>
        <begin position="193"/>
        <end position="216"/>
    </location>
</feature>
<dbReference type="Proteomes" id="UP001374579">
    <property type="component" value="Unassembled WGS sequence"/>
</dbReference>
<feature type="transmembrane region" description="Helical" evidence="9">
    <location>
        <begin position="333"/>
        <end position="356"/>
    </location>
</feature>
<feature type="compositionally biased region" description="Polar residues" evidence="8">
    <location>
        <begin position="265"/>
        <end position="316"/>
    </location>
</feature>
<evidence type="ECO:0000256" key="8">
    <source>
        <dbReference type="SAM" id="MobiDB-lite"/>
    </source>
</evidence>
<evidence type="ECO:0000313" key="12">
    <source>
        <dbReference type="Proteomes" id="UP001374579"/>
    </source>
</evidence>
<keyword evidence="3 9" id="KW-1133">Transmembrane helix</keyword>
<feature type="transmembrane region" description="Helical" evidence="9">
    <location>
        <begin position="381"/>
        <end position="399"/>
    </location>
</feature>
<evidence type="ECO:0000313" key="11">
    <source>
        <dbReference type="EMBL" id="KAK7102552.1"/>
    </source>
</evidence>
<evidence type="ECO:0000256" key="7">
    <source>
        <dbReference type="ARBA" id="ARBA00023224"/>
    </source>
</evidence>
<evidence type="ECO:0000256" key="3">
    <source>
        <dbReference type="ARBA" id="ARBA00022989"/>
    </source>
</evidence>
<feature type="transmembrane region" description="Helical" evidence="9">
    <location>
        <begin position="94"/>
        <end position="119"/>
    </location>
</feature>
<accession>A0AAN9BBS7</accession>
<dbReference type="InterPro" id="IPR000276">
    <property type="entry name" value="GPCR_Rhodpsn"/>
</dbReference>
<feature type="transmembrane region" description="Helical" evidence="9">
    <location>
        <begin position="30"/>
        <end position="52"/>
    </location>
</feature>
<evidence type="ECO:0000256" key="1">
    <source>
        <dbReference type="ARBA" id="ARBA00004141"/>
    </source>
</evidence>
<comment type="subcellular location">
    <subcellularLocation>
        <location evidence="1">Membrane</location>
        <topology evidence="1">Multi-pass membrane protein</topology>
    </subcellularLocation>
</comment>